<evidence type="ECO:0000256" key="1">
    <source>
        <dbReference type="ARBA" id="ARBA00022519"/>
    </source>
</evidence>
<dbReference type="GO" id="GO:0016758">
    <property type="term" value="F:hexosyltransferase activity"/>
    <property type="evidence" value="ECO:0007669"/>
    <property type="project" value="UniProtKB-ARBA"/>
</dbReference>
<dbReference type="SUPFAM" id="SSF53448">
    <property type="entry name" value="Nucleotide-diphospho-sugar transferases"/>
    <property type="match status" value="1"/>
</dbReference>
<accession>A0A0U4W528</accession>
<dbReference type="OrthoDB" id="9802649at2"/>
<dbReference type="Proteomes" id="UP000064137">
    <property type="component" value="Chromosome"/>
</dbReference>
<dbReference type="InterPro" id="IPR001173">
    <property type="entry name" value="Glyco_trans_2-like"/>
</dbReference>
<feature type="domain" description="Glycosyltransferase 2-like" evidence="2">
    <location>
        <begin position="23"/>
        <end position="176"/>
    </location>
</feature>
<keyword evidence="1" id="KW-0472">Membrane</keyword>
<gene>
    <name evidence="3" type="ORF">APT59_20845</name>
</gene>
<keyword evidence="1" id="KW-0997">Cell inner membrane</keyword>
<dbReference type="PANTHER" id="PTHR22916">
    <property type="entry name" value="GLYCOSYLTRANSFERASE"/>
    <property type="match status" value="1"/>
</dbReference>
<evidence type="ECO:0000313" key="3">
    <source>
        <dbReference type="EMBL" id="ALZ86536.1"/>
    </source>
</evidence>
<sequence length="311" mass="36023">MDARTEAEIMKNWPTDSSRPVVSVVCLTFNHRDYIAQAIDGFLRQQTNFPFEIIINDDASTDGTRDVLKDYESRYPKLIRLILQQENQYSLGKPYGMPVFQHARGDYIAYCEGDDYWNDPRKLQLQVDFLENNRDYALTFHASYAFNSKGIVNPQRFDGQDHYDRSETELKQALPLSTLTACFRNVLRGLPPELETAALMDIVWWSLLGAHGKGKFMEEIRPAAYRVHEGGIFSMRASQKRLQMDLHTQYCLANYYYRLGDRDLHIFFLRQVLSLSLSSIPPTQKVKALLRAVCNITVNIGRRFAPKRVTY</sequence>
<keyword evidence="1" id="KW-1003">Cell membrane</keyword>
<dbReference type="KEGG" id="por:APT59_20845"/>
<dbReference type="Gene3D" id="3.90.550.10">
    <property type="entry name" value="Spore Coat Polysaccharide Biosynthesis Protein SpsA, Chain A"/>
    <property type="match status" value="1"/>
</dbReference>
<organism evidence="3 4">
    <name type="scientific">Pseudomonas oryzihabitans</name>
    <dbReference type="NCBI Taxonomy" id="47885"/>
    <lineage>
        <taxon>Bacteria</taxon>
        <taxon>Pseudomonadati</taxon>
        <taxon>Pseudomonadota</taxon>
        <taxon>Gammaproteobacteria</taxon>
        <taxon>Pseudomonadales</taxon>
        <taxon>Pseudomonadaceae</taxon>
        <taxon>Pseudomonas</taxon>
    </lineage>
</organism>
<proteinExistence type="predicted"/>
<keyword evidence="3" id="KW-0808">Transferase</keyword>
<dbReference type="EMBL" id="CP013987">
    <property type="protein sequence ID" value="ALZ86536.1"/>
    <property type="molecule type" value="Genomic_DNA"/>
</dbReference>
<name>A0A0U4W528_9PSED</name>
<dbReference type="AlphaFoldDB" id="A0A0U4W528"/>
<dbReference type="PANTHER" id="PTHR22916:SF3">
    <property type="entry name" value="UDP-GLCNAC:BETAGAL BETA-1,3-N-ACETYLGLUCOSAMINYLTRANSFERASE-LIKE PROTEIN 1"/>
    <property type="match status" value="1"/>
</dbReference>
<dbReference type="RefSeq" id="WP_059316586.1">
    <property type="nucleotide sequence ID" value="NZ_CP013987.1"/>
</dbReference>
<reference evidence="3 4" key="1">
    <citation type="submission" date="2016-01" db="EMBL/GenBank/DDBJ databases">
        <title>Annotation of Pseudomonas oryzihabitans USDA-ARS-USMARC-56511.</title>
        <authorList>
            <person name="Harhay G.P."/>
            <person name="Harhay D.M."/>
            <person name="Smith T.P.L."/>
            <person name="Bono J.L."/>
            <person name="Heaton M.P."/>
            <person name="Clawson M.L."/>
            <person name="Chitko-Mckown C.G."/>
            <person name="Capik S.F."/>
            <person name="DeDonder K.D."/>
            <person name="Apley M.D."/>
            <person name="Lubbers B.V."/>
            <person name="White B.J."/>
            <person name="Larson R.L."/>
        </authorList>
    </citation>
    <scope>NUCLEOTIDE SEQUENCE [LARGE SCALE GENOMIC DNA]</scope>
    <source>
        <strain evidence="3 4">USDA-ARS-USMARC-56511</strain>
    </source>
</reference>
<dbReference type="Pfam" id="PF00535">
    <property type="entry name" value="Glycos_transf_2"/>
    <property type="match status" value="1"/>
</dbReference>
<evidence type="ECO:0000313" key="4">
    <source>
        <dbReference type="Proteomes" id="UP000064137"/>
    </source>
</evidence>
<protein>
    <submittedName>
        <fullName evidence="3">Glycosyl transferase family 2</fullName>
    </submittedName>
</protein>
<evidence type="ECO:0000259" key="2">
    <source>
        <dbReference type="Pfam" id="PF00535"/>
    </source>
</evidence>
<dbReference type="InterPro" id="IPR029044">
    <property type="entry name" value="Nucleotide-diphossugar_trans"/>
</dbReference>